<accession>A0A834NYA4</accession>
<gene>
    <name evidence="1" type="ORF">H0235_009343</name>
</gene>
<sequence>MAKPRLLSSFPLADENVSRYSDLSPRFRAAFEIFKGSPKCEDENKSVLRRVVQCVVKSIGVWLGLGWPSQGGPDWVGRAHGNRP</sequence>
<name>A0A834NYA4_VESPE</name>
<evidence type="ECO:0000313" key="2">
    <source>
        <dbReference type="Proteomes" id="UP000600918"/>
    </source>
</evidence>
<evidence type="ECO:0000313" key="1">
    <source>
        <dbReference type="EMBL" id="KAF7421507.1"/>
    </source>
</evidence>
<dbReference type="Proteomes" id="UP000600918">
    <property type="component" value="Unassembled WGS sequence"/>
</dbReference>
<comment type="caution">
    <text evidence="1">The sequence shown here is derived from an EMBL/GenBank/DDBJ whole genome shotgun (WGS) entry which is preliminary data.</text>
</comment>
<dbReference type="AlphaFoldDB" id="A0A834NYA4"/>
<protein>
    <submittedName>
        <fullName evidence="1">Uncharacterized protein</fullName>
    </submittedName>
</protein>
<keyword evidence="2" id="KW-1185">Reference proteome</keyword>
<dbReference type="EMBL" id="JACSDY010000008">
    <property type="protein sequence ID" value="KAF7421507.1"/>
    <property type="molecule type" value="Genomic_DNA"/>
</dbReference>
<organism evidence="1 2">
    <name type="scientific">Vespula pensylvanica</name>
    <name type="common">Western yellow jacket</name>
    <name type="synonym">Wasp</name>
    <dbReference type="NCBI Taxonomy" id="30213"/>
    <lineage>
        <taxon>Eukaryota</taxon>
        <taxon>Metazoa</taxon>
        <taxon>Ecdysozoa</taxon>
        <taxon>Arthropoda</taxon>
        <taxon>Hexapoda</taxon>
        <taxon>Insecta</taxon>
        <taxon>Pterygota</taxon>
        <taxon>Neoptera</taxon>
        <taxon>Endopterygota</taxon>
        <taxon>Hymenoptera</taxon>
        <taxon>Apocrita</taxon>
        <taxon>Aculeata</taxon>
        <taxon>Vespoidea</taxon>
        <taxon>Vespidae</taxon>
        <taxon>Vespinae</taxon>
        <taxon>Vespula</taxon>
    </lineage>
</organism>
<reference evidence="1" key="1">
    <citation type="journal article" date="2020" name="G3 (Bethesda)">
        <title>High-Quality Assemblies for Three Invasive Social Wasps from the &lt;i&gt;Vespula&lt;/i&gt; Genus.</title>
        <authorList>
            <person name="Harrop T.W.R."/>
            <person name="Guhlin J."/>
            <person name="McLaughlin G.M."/>
            <person name="Permina E."/>
            <person name="Stockwell P."/>
            <person name="Gilligan J."/>
            <person name="Le Lec M.F."/>
            <person name="Gruber M.A.M."/>
            <person name="Quinn O."/>
            <person name="Lovegrove M."/>
            <person name="Duncan E.J."/>
            <person name="Remnant E.J."/>
            <person name="Van Eeckhoven J."/>
            <person name="Graham B."/>
            <person name="Knapp R.A."/>
            <person name="Langford K.W."/>
            <person name="Kronenberg Z."/>
            <person name="Press M.O."/>
            <person name="Eacker S.M."/>
            <person name="Wilson-Rankin E.E."/>
            <person name="Purcell J."/>
            <person name="Lester P.J."/>
            <person name="Dearden P.K."/>
        </authorList>
    </citation>
    <scope>NUCLEOTIDE SEQUENCE</scope>
    <source>
        <strain evidence="1">Volc-1</strain>
    </source>
</reference>
<proteinExistence type="predicted"/>